<dbReference type="NCBIfam" id="TIGR00212">
    <property type="entry name" value="hemC"/>
    <property type="match status" value="1"/>
</dbReference>
<dbReference type="PANTHER" id="PTHR11557:SF0">
    <property type="entry name" value="PORPHOBILINOGEN DEAMINASE"/>
    <property type="match status" value="1"/>
</dbReference>
<dbReference type="InterPro" id="IPR022417">
    <property type="entry name" value="Porphobilin_deaminase_N"/>
</dbReference>
<name>A0ABN8GE59_9BACL</name>
<comment type="similarity">
    <text evidence="2 6">Belongs to the HMBS family.</text>
</comment>
<dbReference type="RefSeq" id="WP_236341516.1">
    <property type="nucleotide sequence ID" value="NZ_CAKMMF010000010.1"/>
</dbReference>
<dbReference type="PANTHER" id="PTHR11557">
    <property type="entry name" value="PORPHOBILINOGEN DEAMINASE"/>
    <property type="match status" value="1"/>
</dbReference>
<protein>
    <recommendedName>
        <fullName evidence="6">Porphobilinogen deaminase</fullName>
        <shortName evidence="6">PBG</shortName>
        <ecNumber evidence="6">2.5.1.61</ecNumber>
    </recommendedName>
    <alternativeName>
        <fullName evidence="6">Hydroxymethylbilane synthase</fullName>
        <shortName evidence="6">HMBS</shortName>
    </alternativeName>
    <alternativeName>
        <fullName evidence="6">Pre-uroporphyrinogen synthase</fullName>
    </alternativeName>
</protein>
<evidence type="ECO:0000259" key="8">
    <source>
        <dbReference type="Pfam" id="PF03900"/>
    </source>
</evidence>
<feature type="domain" description="Porphobilinogen deaminase N-terminal" evidence="7">
    <location>
        <begin position="11"/>
        <end position="222"/>
    </location>
</feature>
<evidence type="ECO:0000259" key="7">
    <source>
        <dbReference type="Pfam" id="PF01379"/>
    </source>
</evidence>
<dbReference type="EC" id="2.5.1.61" evidence="6"/>
<organism evidence="9 10">
    <name type="scientific">Paenibacillus plantiphilus</name>
    <dbReference type="NCBI Taxonomy" id="2905650"/>
    <lineage>
        <taxon>Bacteria</taxon>
        <taxon>Bacillati</taxon>
        <taxon>Bacillota</taxon>
        <taxon>Bacilli</taxon>
        <taxon>Bacillales</taxon>
        <taxon>Paenibacillaceae</taxon>
        <taxon>Paenibacillus</taxon>
    </lineage>
</organism>
<evidence type="ECO:0000256" key="1">
    <source>
        <dbReference type="ARBA" id="ARBA00002869"/>
    </source>
</evidence>
<comment type="function">
    <text evidence="1 6">Tetrapolymerization of the monopyrrole PBG into the hydroxymethylbilane pre-uroporphyrinogen in several discrete steps.</text>
</comment>
<dbReference type="SUPFAM" id="SSF54782">
    <property type="entry name" value="Porphobilinogen deaminase (hydroxymethylbilane synthase), C-terminal domain"/>
    <property type="match status" value="1"/>
</dbReference>
<dbReference type="Gene3D" id="3.30.160.40">
    <property type="entry name" value="Porphobilinogen deaminase, C-terminal domain"/>
    <property type="match status" value="1"/>
</dbReference>
<comment type="caution">
    <text evidence="9">The sequence shown here is derived from an EMBL/GenBank/DDBJ whole genome shotgun (WGS) entry which is preliminary data.</text>
</comment>
<dbReference type="Gene3D" id="3.40.190.10">
    <property type="entry name" value="Periplasmic binding protein-like II"/>
    <property type="match status" value="2"/>
</dbReference>
<dbReference type="PRINTS" id="PR00151">
    <property type="entry name" value="PORPHBDMNASE"/>
</dbReference>
<dbReference type="Proteomes" id="UP000838686">
    <property type="component" value="Unassembled WGS sequence"/>
</dbReference>
<comment type="subunit">
    <text evidence="6">Monomer.</text>
</comment>
<proteinExistence type="inferred from homology"/>
<dbReference type="CDD" id="cd13646">
    <property type="entry name" value="PBP2_EcHMBS_like"/>
    <property type="match status" value="1"/>
</dbReference>
<dbReference type="InterPro" id="IPR000860">
    <property type="entry name" value="HemC"/>
</dbReference>
<keyword evidence="4 6" id="KW-0627">Porphyrin biosynthesis</keyword>
<feature type="domain" description="Porphobilinogen deaminase C-terminal" evidence="8">
    <location>
        <begin position="235"/>
        <end position="309"/>
    </location>
</feature>
<dbReference type="PIRSF" id="PIRSF001438">
    <property type="entry name" value="4pyrrol_synth_OHMeBilane_synth"/>
    <property type="match status" value="1"/>
</dbReference>
<dbReference type="InterPro" id="IPR036803">
    <property type="entry name" value="Porphobilinogen_deaminase_C_sf"/>
</dbReference>
<feature type="modified residue" description="S-(dipyrrolylmethanemethyl)cysteine" evidence="6">
    <location>
        <position position="251"/>
    </location>
</feature>
<comment type="miscellaneous">
    <text evidence="6">The porphobilinogen subunits are added to the dipyrromethane group.</text>
</comment>
<dbReference type="PROSITE" id="PS00533">
    <property type="entry name" value="PORPHOBILINOGEN_DEAM"/>
    <property type="match status" value="1"/>
</dbReference>
<reference evidence="9" key="1">
    <citation type="submission" date="2022-01" db="EMBL/GenBank/DDBJ databases">
        <authorList>
            <person name="Criscuolo A."/>
        </authorList>
    </citation>
    <scope>NUCLEOTIDE SEQUENCE</scope>
    <source>
        <strain evidence="9">CIP111893</strain>
    </source>
</reference>
<comment type="catalytic activity">
    <reaction evidence="5 6">
        <text>4 porphobilinogen + H2O = hydroxymethylbilane + 4 NH4(+)</text>
        <dbReference type="Rhea" id="RHEA:13185"/>
        <dbReference type="ChEBI" id="CHEBI:15377"/>
        <dbReference type="ChEBI" id="CHEBI:28938"/>
        <dbReference type="ChEBI" id="CHEBI:57845"/>
        <dbReference type="ChEBI" id="CHEBI:58126"/>
        <dbReference type="EC" id="2.5.1.61"/>
    </reaction>
</comment>
<evidence type="ECO:0000313" key="10">
    <source>
        <dbReference type="Proteomes" id="UP000838686"/>
    </source>
</evidence>
<dbReference type="HAMAP" id="MF_00260">
    <property type="entry name" value="Porphobil_deam"/>
    <property type="match status" value="1"/>
</dbReference>
<evidence type="ECO:0000256" key="4">
    <source>
        <dbReference type="ARBA" id="ARBA00023244"/>
    </source>
</evidence>
<gene>
    <name evidence="6 9" type="primary">hemC</name>
    <name evidence="9" type="ORF">PAECIP111893_02165</name>
</gene>
<evidence type="ECO:0000256" key="5">
    <source>
        <dbReference type="ARBA" id="ARBA00048169"/>
    </source>
</evidence>
<sequence>MAYIRDGRRIIVVGTRQSALALTQTGQVIDQLKALCASHNLDYEFEIRKIVTKGDRILDVTLSKVGGKGLFVKEIEQALFDGEIDLAVHSMKDMPYELPEGLVNGAIPKRVDPRDCLISRDGMSLEQLPQGAKVGTSSLRRACQLKRARPDLQIESIRGNIDSRIRKLETEGFHAIVLAAAGLQRMGWEEKISSYLQEDVSVPAVGQGALGIECRAEDTQVLELLALLNDNDSALTVRAERSFLGALNGGCQIPIGAHAILLQSNDEKASKQLELTGIVGLPDGSILLKETLQGNNPEELGIALADALKAQGAERILIEFGG</sequence>
<keyword evidence="10" id="KW-1185">Reference proteome</keyword>
<dbReference type="InterPro" id="IPR022418">
    <property type="entry name" value="Porphobilinogen_deaminase_C"/>
</dbReference>
<dbReference type="Pfam" id="PF03900">
    <property type="entry name" value="Porphobil_deamC"/>
    <property type="match status" value="1"/>
</dbReference>
<dbReference type="Pfam" id="PF01379">
    <property type="entry name" value="Porphobil_deam"/>
    <property type="match status" value="1"/>
</dbReference>
<comment type="cofactor">
    <cofactor evidence="6">
        <name>dipyrromethane</name>
        <dbReference type="ChEBI" id="CHEBI:60342"/>
    </cofactor>
    <text evidence="6">Binds 1 dipyrromethane group covalently.</text>
</comment>
<keyword evidence="3 6" id="KW-0808">Transferase</keyword>
<evidence type="ECO:0000256" key="2">
    <source>
        <dbReference type="ARBA" id="ARBA00005638"/>
    </source>
</evidence>
<dbReference type="GO" id="GO:0004418">
    <property type="term" value="F:hydroxymethylbilane synthase activity"/>
    <property type="evidence" value="ECO:0007669"/>
    <property type="project" value="UniProtKB-EC"/>
</dbReference>
<dbReference type="InterPro" id="IPR022419">
    <property type="entry name" value="Porphobilin_deaminase_cofac_BS"/>
</dbReference>
<evidence type="ECO:0000256" key="6">
    <source>
        <dbReference type="HAMAP-Rule" id="MF_00260"/>
    </source>
</evidence>
<accession>A0ABN8GE59</accession>
<dbReference type="SUPFAM" id="SSF53850">
    <property type="entry name" value="Periplasmic binding protein-like II"/>
    <property type="match status" value="1"/>
</dbReference>
<dbReference type="EMBL" id="CAKMMF010000010">
    <property type="protein sequence ID" value="CAH1204156.1"/>
    <property type="molecule type" value="Genomic_DNA"/>
</dbReference>
<evidence type="ECO:0000256" key="3">
    <source>
        <dbReference type="ARBA" id="ARBA00022679"/>
    </source>
</evidence>
<evidence type="ECO:0000313" key="9">
    <source>
        <dbReference type="EMBL" id="CAH1204156.1"/>
    </source>
</evidence>